<dbReference type="GeneID" id="72068564"/>
<reference evidence="2" key="1">
    <citation type="submission" date="2021-11" db="EMBL/GenBank/DDBJ databases">
        <title>Purpureocillium_takamizusanense_genome.</title>
        <authorList>
            <person name="Nguyen N.-H."/>
        </authorList>
    </citation>
    <scope>NUCLEOTIDE SEQUENCE</scope>
    <source>
        <strain evidence="2">PT3</strain>
    </source>
</reference>
<organism evidence="2 3">
    <name type="scientific">Purpureocillium takamizusanense</name>
    <dbReference type="NCBI Taxonomy" id="2060973"/>
    <lineage>
        <taxon>Eukaryota</taxon>
        <taxon>Fungi</taxon>
        <taxon>Dikarya</taxon>
        <taxon>Ascomycota</taxon>
        <taxon>Pezizomycotina</taxon>
        <taxon>Sordariomycetes</taxon>
        <taxon>Hypocreomycetidae</taxon>
        <taxon>Hypocreales</taxon>
        <taxon>Ophiocordycipitaceae</taxon>
        <taxon>Purpureocillium</taxon>
    </lineage>
</organism>
<dbReference type="RefSeq" id="XP_047844018.1">
    <property type="nucleotide sequence ID" value="XM_047988027.1"/>
</dbReference>
<gene>
    <name evidence="2" type="ORF">JDV02_006615</name>
</gene>
<feature type="region of interest" description="Disordered" evidence="1">
    <location>
        <begin position="87"/>
        <end position="110"/>
    </location>
</feature>
<dbReference type="Proteomes" id="UP000829364">
    <property type="component" value="Chromosome 6"/>
</dbReference>
<proteinExistence type="predicted"/>
<evidence type="ECO:0000313" key="2">
    <source>
        <dbReference type="EMBL" id="UNI20537.1"/>
    </source>
</evidence>
<protein>
    <submittedName>
        <fullName evidence="2">Uncharacterized protein</fullName>
    </submittedName>
</protein>
<evidence type="ECO:0000313" key="3">
    <source>
        <dbReference type="Proteomes" id="UP000829364"/>
    </source>
</evidence>
<dbReference type="KEGG" id="ptkz:JDV02_006615"/>
<name>A0A9Q8VD71_9HYPO</name>
<keyword evidence="3" id="KW-1185">Reference proteome</keyword>
<sequence>MSQGNYLRMASTLLAGSILTDRDPCRYMATTQVPILTSNAQQYHLRHRGVANAPRRTAMSVPVMVTKALFGALLVRSRSRVNSRAIQCQRRGISSSAPSLLEHGVSRQSP</sequence>
<dbReference type="EMBL" id="CP086359">
    <property type="protein sequence ID" value="UNI20537.1"/>
    <property type="molecule type" value="Genomic_DNA"/>
</dbReference>
<dbReference type="AlphaFoldDB" id="A0A9Q8VD71"/>
<evidence type="ECO:0000256" key="1">
    <source>
        <dbReference type="SAM" id="MobiDB-lite"/>
    </source>
</evidence>
<dbReference type="SUPFAM" id="SSF55781">
    <property type="entry name" value="GAF domain-like"/>
    <property type="match status" value="1"/>
</dbReference>
<accession>A0A9Q8VD71</accession>